<evidence type="ECO:0000256" key="6">
    <source>
        <dbReference type="ARBA" id="ARBA00022982"/>
    </source>
</evidence>
<feature type="transmembrane region" description="Helical" evidence="16">
    <location>
        <begin position="220"/>
        <end position="238"/>
    </location>
</feature>
<dbReference type="EMBL" id="CP053825">
    <property type="protein sequence ID" value="QKF79484.1"/>
    <property type="molecule type" value="Genomic_DNA"/>
</dbReference>
<feature type="transmembrane region" description="Helical" evidence="16">
    <location>
        <begin position="74"/>
        <end position="96"/>
    </location>
</feature>
<evidence type="ECO:0000313" key="18">
    <source>
        <dbReference type="Proteomes" id="UP000509246"/>
    </source>
</evidence>
<feature type="transmembrane region" description="Helical" evidence="16">
    <location>
        <begin position="17"/>
        <end position="37"/>
    </location>
</feature>
<comment type="subcellular location">
    <subcellularLocation>
        <location evidence="1">Cell inner membrane</location>
        <topology evidence="1">Multi-pass membrane protein</topology>
    </subcellularLocation>
</comment>
<evidence type="ECO:0000256" key="3">
    <source>
        <dbReference type="ARBA" id="ARBA00022475"/>
    </source>
</evidence>
<gene>
    <name evidence="17" type="primary">dsbB</name>
    <name evidence="17" type="ORF">CARM_0564</name>
</gene>
<evidence type="ECO:0000256" key="8">
    <source>
        <dbReference type="ARBA" id="ARBA00023002"/>
    </source>
</evidence>
<evidence type="ECO:0000256" key="11">
    <source>
        <dbReference type="ARBA" id="ARBA00023284"/>
    </source>
</evidence>
<dbReference type="GO" id="GO:0006457">
    <property type="term" value="P:protein folding"/>
    <property type="evidence" value="ECO:0007669"/>
    <property type="project" value="InterPro"/>
</dbReference>
<dbReference type="PANTHER" id="PTHR36570:SF1">
    <property type="entry name" value="PROTEIN-DISULFIDE OXIDOREDUCTASE DSBI"/>
    <property type="match status" value="1"/>
</dbReference>
<dbReference type="GO" id="GO:0015035">
    <property type="term" value="F:protein-disulfide reductase activity"/>
    <property type="evidence" value="ECO:0007669"/>
    <property type="project" value="InterPro"/>
</dbReference>
<dbReference type="InterPro" id="IPR050183">
    <property type="entry name" value="DsbB"/>
</dbReference>
<keyword evidence="8" id="KW-0560">Oxidoreductase</keyword>
<evidence type="ECO:0000256" key="1">
    <source>
        <dbReference type="ARBA" id="ARBA00004429"/>
    </source>
</evidence>
<dbReference type="SUPFAM" id="SSF158442">
    <property type="entry name" value="DsbB-like"/>
    <property type="match status" value="1"/>
</dbReference>
<dbReference type="AlphaFoldDB" id="A0A7L5HQL1"/>
<dbReference type="Pfam" id="PF02600">
    <property type="entry name" value="DsbB"/>
    <property type="match status" value="1"/>
</dbReference>
<keyword evidence="11" id="KW-0676">Redox-active center</keyword>
<evidence type="ECO:0000256" key="14">
    <source>
        <dbReference type="ARBA" id="ARBA00038526"/>
    </source>
</evidence>
<dbReference type="InterPro" id="IPR003752">
    <property type="entry name" value="DiS_bond_form_DsbB/BdbC"/>
</dbReference>
<keyword evidence="10" id="KW-1015">Disulfide bond</keyword>
<keyword evidence="7 16" id="KW-1133">Transmembrane helix</keyword>
<name>A0A7L5HQL1_9BACT</name>
<dbReference type="KEGG" id="carm:CARM_0564"/>
<keyword evidence="5 16" id="KW-0812">Transmembrane</keyword>
<protein>
    <recommendedName>
        <fullName evidence="15">Putative protein-disulfide oxidoreductase DsbI</fullName>
    </recommendedName>
</protein>
<evidence type="ECO:0000256" key="2">
    <source>
        <dbReference type="ARBA" id="ARBA00022448"/>
    </source>
</evidence>
<accession>A0A7L5HQL1</accession>
<keyword evidence="3" id="KW-1003">Cell membrane</keyword>
<dbReference type="PANTHER" id="PTHR36570">
    <property type="entry name" value="DISULFIDE BOND FORMATION PROTEIN B"/>
    <property type="match status" value="1"/>
</dbReference>
<dbReference type="RefSeq" id="WP_139424744.1">
    <property type="nucleotide sequence ID" value="NZ_CBCSFY010000001.1"/>
</dbReference>
<comment type="subunit">
    <text evidence="14">Interacts with DsbL.</text>
</comment>
<evidence type="ECO:0000256" key="9">
    <source>
        <dbReference type="ARBA" id="ARBA00023136"/>
    </source>
</evidence>
<dbReference type="NCBIfam" id="NF003304">
    <property type="entry name" value="PRK04307.1"/>
    <property type="match status" value="1"/>
</dbReference>
<proteinExistence type="inferred from homology"/>
<dbReference type="InterPro" id="IPR023380">
    <property type="entry name" value="DsbB-like_sf"/>
</dbReference>
<evidence type="ECO:0000256" key="12">
    <source>
        <dbReference type="ARBA" id="ARBA00037310"/>
    </source>
</evidence>
<dbReference type="Gene3D" id="1.20.1550.10">
    <property type="entry name" value="DsbB-like"/>
    <property type="match status" value="1"/>
</dbReference>
<evidence type="ECO:0000256" key="4">
    <source>
        <dbReference type="ARBA" id="ARBA00022519"/>
    </source>
</evidence>
<keyword evidence="18" id="KW-1185">Reference proteome</keyword>
<evidence type="ECO:0000256" key="5">
    <source>
        <dbReference type="ARBA" id="ARBA00022692"/>
    </source>
</evidence>
<evidence type="ECO:0000256" key="10">
    <source>
        <dbReference type="ARBA" id="ARBA00023157"/>
    </source>
</evidence>
<feature type="transmembrane region" description="Helical" evidence="16">
    <location>
        <begin position="49"/>
        <end position="68"/>
    </location>
</feature>
<organism evidence="17 18">
    <name type="scientific">Campylobacter armoricus</name>
    <dbReference type="NCBI Taxonomy" id="2505970"/>
    <lineage>
        <taxon>Bacteria</taxon>
        <taxon>Pseudomonadati</taxon>
        <taxon>Campylobacterota</taxon>
        <taxon>Epsilonproteobacteria</taxon>
        <taxon>Campylobacterales</taxon>
        <taxon>Campylobacteraceae</taxon>
        <taxon>Campylobacter</taxon>
    </lineage>
</organism>
<evidence type="ECO:0000313" key="17">
    <source>
        <dbReference type="EMBL" id="QKF79484.1"/>
    </source>
</evidence>
<evidence type="ECO:0000256" key="13">
    <source>
        <dbReference type="ARBA" id="ARBA00038060"/>
    </source>
</evidence>
<keyword evidence="2" id="KW-0813">Transport</keyword>
<keyword evidence="4" id="KW-0997">Cell inner membrane</keyword>
<comment type="similarity">
    <text evidence="13">Belongs to the DsbB family. DsbI subfamily.</text>
</comment>
<keyword evidence="9 16" id="KW-0472">Membrane</keyword>
<reference evidence="17 18" key="1">
    <citation type="submission" date="2020-05" db="EMBL/GenBank/DDBJ databases">
        <title>Complete genome sequencing of Campylobacter and Arcobacter type strains.</title>
        <authorList>
            <person name="Miller W.G."/>
            <person name="Yee E."/>
        </authorList>
    </citation>
    <scope>NUCLEOTIDE SEQUENCE [LARGE SCALE GENOMIC DNA]</scope>
    <source>
        <strain evidence="17 18">CCUG 73571</strain>
    </source>
</reference>
<keyword evidence="6" id="KW-0249">Electron transport</keyword>
<evidence type="ECO:0000256" key="7">
    <source>
        <dbReference type="ARBA" id="ARBA00022989"/>
    </source>
</evidence>
<evidence type="ECO:0000256" key="15">
    <source>
        <dbReference type="ARBA" id="ARBA00039389"/>
    </source>
</evidence>
<evidence type="ECO:0000256" key="16">
    <source>
        <dbReference type="SAM" id="Phobius"/>
    </source>
</evidence>
<sequence length="250" mass="28360">MQKFFIDIMSTWQNTRFPWVLMIVVTAGLTFIAHFLFQEYLFMEPCEQCVYIRFAMLVMAFGGILALINPKNDILKIFAYTFGFWGIWLGIEYCILLNTIHEVVHSENPFGGVDGCREIPLYPFNLALHEWLPGWFLPTGECGMDTPVVPEEAYGTLNAFQKFFVGTPPDLEDGLYSNGWYLIPSIKFMNMAIACLIAFCCCLVALGFMFIGYILSNSKARIYAGVVIVLVVLLKFLGEPNTEITLISLM</sequence>
<comment type="function">
    <text evidence="12">Required for disulfide bond formation in some proteins. Part of a redox system composed of DsbI and DsbL that mediates formation of an essential disulfide bond in AssT.</text>
</comment>
<dbReference type="Proteomes" id="UP000509246">
    <property type="component" value="Chromosome"/>
</dbReference>
<dbReference type="GeneID" id="56586297"/>
<dbReference type="GO" id="GO:0005886">
    <property type="term" value="C:plasma membrane"/>
    <property type="evidence" value="ECO:0007669"/>
    <property type="project" value="UniProtKB-SubCell"/>
</dbReference>
<feature type="transmembrane region" description="Helical" evidence="16">
    <location>
        <begin position="191"/>
        <end position="214"/>
    </location>
</feature>